<keyword evidence="4 9" id="KW-0547">Nucleotide-binding</keyword>
<feature type="region of interest" description="Disordered" evidence="10">
    <location>
        <begin position="608"/>
        <end position="627"/>
    </location>
</feature>
<feature type="domain" description="Protein kinase" evidence="11">
    <location>
        <begin position="94"/>
        <end position="359"/>
    </location>
</feature>
<dbReference type="GO" id="GO:0005829">
    <property type="term" value="C:cytosol"/>
    <property type="evidence" value="ECO:0007669"/>
    <property type="project" value="TreeGrafter"/>
</dbReference>
<feature type="compositionally biased region" description="Basic and acidic residues" evidence="10">
    <location>
        <begin position="22"/>
        <end position="31"/>
    </location>
</feature>
<evidence type="ECO:0000256" key="3">
    <source>
        <dbReference type="ARBA" id="ARBA00022679"/>
    </source>
</evidence>
<evidence type="ECO:0000259" key="11">
    <source>
        <dbReference type="PROSITE" id="PS50011"/>
    </source>
</evidence>
<keyword evidence="5 12" id="KW-0418">Kinase</keyword>
<dbReference type="VEuPathDB" id="FungiDB:MSYG_3332"/>
<protein>
    <recommendedName>
        <fullName evidence="1">non-specific serine/threonine protein kinase</fullName>
        <ecNumber evidence="1">2.7.11.1</ecNumber>
    </recommendedName>
</protein>
<dbReference type="SUPFAM" id="SSF56112">
    <property type="entry name" value="Protein kinase-like (PK-like)"/>
    <property type="match status" value="1"/>
</dbReference>
<dbReference type="Gene3D" id="1.10.510.10">
    <property type="entry name" value="Transferase(Phosphotransferase) domain 1"/>
    <property type="match status" value="1"/>
</dbReference>
<evidence type="ECO:0000256" key="7">
    <source>
        <dbReference type="ARBA" id="ARBA00047899"/>
    </source>
</evidence>
<dbReference type="Pfam" id="PF00069">
    <property type="entry name" value="Pkinase"/>
    <property type="match status" value="1"/>
</dbReference>
<dbReference type="InterPro" id="IPR008271">
    <property type="entry name" value="Ser/Thr_kinase_AS"/>
</dbReference>
<evidence type="ECO:0000256" key="6">
    <source>
        <dbReference type="ARBA" id="ARBA00022840"/>
    </source>
</evidence>
<evidence type="ECO:0000256" key="2">
    <source>
        <dbReference type="ARBA" id="ARBA00022527"/>
    </source>
</evidence>
<evidence type="ECO:0000256" key="10">
    <source>
        <dbReference type="SAM" id="MobiDB-lite"/>
    </source>
</evidence>
<feature type="compositionally biased region" description="Basic and acidic residues" evidence="10">
    <location>
        <begin position="51"/>
        <end position="70"/>
    </location>
</feature>
<dbReference type="GO" id="GO:0004674">
    <property type="term" value="F:protein serine/threonine kinase activity"/>
    <property type="evidence" value="ECO:0007669"/>
    <property type="project" value="UniProtKB-KW"/>
</dbReference>
<dbReference type="PANTHER" id="PTHR24343:SF137">
    <property type="entry name" value="SERINE_THREONINE-PROTEIN KINASE HRK1"/>
    <property type="match status" value="1"/>
</dbReference>
<evidence type="ECO:0000313" key="12">
    <source>
        <dbReference type="EMBL" id="SHO78983.1"/>
    </source>
</evidence>
<dbReference type="Proteomes" id="UP000186303">
    <property type="component" value="Chromosome 5"/>
</dbReference>
<dbReference type="PROSITE" id="PS00108">
    <property type="entry name" value="PROTEIN_KINASE_ST"/>
    <property type="match status" value="1"/>
</dbReference>
<evidence type="ECO:0000256" key="9">
    <source>
        <dbReference type="PROSITE-ProRule" id="PRU10141"/>
    </source>
</evidence>
<evidence type="ECO:0000256" key="4">
    <source>
        <dbReference type="ARBA" id="ARBA00022741"/>
    </source>
</evidence>
<comment type="catalytic activity">
    <reaction evidence="8">
        <text>L-seryl-[protein] + ATP = O-phospho-L-seryl-[protein] + ADP + H(+)</text>
        <dbReference type="Rhea" id="RHEA:17989"/>
        <dbReference type="Rhea" id="RHEA-COMP:9863"/>
        <dbReference type="Rhea" id="RHEA-COMP:11604"/>
        <dbReference type="ChEBI" id="CHEBI:15378"/>
        <dbReference type="ChEBI" id="CHEBI:29999"/>
        <dbReference type="ChEBI" id="CHEBI:30616"/>
        <dbReference type="ChEBI" id="CHEBI:83421"/>
        <dbReference type="ChEBI" id="CHEBI:456216"/>
        <dbReference type="EC" id="2.7.11.1"/>
    </reaction>
</comment>
<feature type="region of interest" description="Disordered" evidence="10">
    <location>
        <begin position="559"/>
        <end position="592"/>
    </location>
</feature>
<accession>A0A1M8A9C4</accession>
<keyword evidence="6 9" id="KW-0067">ATP-binding</keyword>
<feature type="compositionally biased region" description="Low complexity" evidence="10">
    <location>
        <begin position="563"/>
        <end position="579"/>
    </location>
</feature>
<dbReference type="GO" id="GO:0005524">
    <property type="term" value="F:ATP binding"/>
    <property type="evidence" value="ECO:0007669"/>
    <property type="project" value="UniProtKB-UniRule"/>
</dbReference>
<feature type="region of interest" description="Disordered" evidence="10">
    <location>
        <begin position="386"/>
        <end position="448"/>
    </location>
</feature>
<keyword evidence="3" id="KW-0808">Transferase</keyword>
<dbReference type="InterPro" id="IPR017441">
    <property type="entry name" value="Protein_kinase_ATP_BS"/>
</dbReference>
<dbReference type="PROSITE" id="PS50011">
    <property type="entry name" value="PROTEIN_KINASE_DOM"/>
    <property type="match status" value="1"/>
</dbReference>
<organism evidence="12 13">
    <name type="scientific">Malassezia sympodialis (strain ATCC 42132)</name>
    <name type="common">Atopic eczema-associated yeast</name>
    <dbReference type="NCBI Taxonomy" id="1230383"/>
    <lineage>
        <taxon>Eukaryota</taxon>
        <taxon>Fungi</taxon>
        <taxon>Dikarya</taxon>
        <taxon>Basidiomycota</taxon>
        <taxon>Ustilaginomycotina</taxon>
        <taxon>Malasseziomycetes</taxon>
        <taxon>Malasseziales</taxon>
        <taxon>Malasseziaceae</taxon>
        <taxon>Malassezia</taxon>
    </lineage>
</organism>
<dbReference type="InterPro" id="IPR011009">
    <property type="entry name" value="Kinase-like_dom_sf"/>
</dbReference>
<evidence type="ECO:0000256" key="5">
    <source>
        <dbReference type="ARBA" id="ARBA00022777"/>
    </source>
</evidence>
<dbReference type="EC" id="2.7.11.1" evidence="1"/>
<feature type="binding site" evidence="9">
    <location>
        <position position="123"/>
    </location>
    <ligand>
        <name>ATP</name>
        <dbReference type="ChEBI" id="CHEBI:30616"/>
    </ligand>
</feature>
<dbReference type="SMART" id="SM00220">
    <property type="entry name" value="S_TKc"/>
    <property type="match status" value="1"/>
</dbReference>
<dbReference type="InterPro" id="IPR000719">
    <property type="entry name" value="Prot_kinase_dom"/>
</dbReference>
<gene>
    <name evidence="12" type="ORF">MSYG_3332</name>
</gene>
<dbReference type="OMA" id="NEINCVF"/>
<keyword evidence="2" id="KW-0723">Serine/threonine-protein kinase</keyword>
<dbReference type="STRING" id="1230383.A0A1M8A9C4"/>
<evidence type="ECO:0000256" key="8">
    <source>
        <dbReference type="ARBA" id="ARBA00048679"/>
    </source>
</evidence>
<dbReference type="OrthoDB" id="6513151at2759"/>
<evidence type="ECO:0000256" key="1">
    <source>
        <dbReference type="ARBA" id="ARBA00012513"/>
    </source>
</evidence>
<proteinExistence type="predicted"/>
<sequence length="627" mass="69698">MPTGDSESAINTNEEFNGAPGRFRDTRRKSEFSNPLNDLRRFLQTHIVSGKSEKTLSKKDKDAAKHEWSRNNHVRGTDSPPWGTSTQGISKKYGKFGKTLGTGAGGRVRIVRRSKDHETFAVKEFGARREDEPEKDYVKKVTAEFCIGSTLHHINIIKTLDIIRDSGIYYEVMEYAPNEMFAVVMSGKMGYNEINCVFRQIVDGVDYLHGLGLAHRDLKIDNCVMTSDGIVKIIDFGTATVFQSPGKSSVLATGIVGSDPYLAPEVISNQLYDARMTDIWSLAIIYMCMILRRFPWKIPDREKDPSFNIFCNAHPELLISTSSTATQQLIDTVDQDNPESRYGAVLTATEADQVYHKFTGENPSIIPTAAEAGYVLPGSNSIIDSAPVSPIASRPDGSVSEQQSHDDGDEENLATPTAGDDEAVSMATTPTDKNSKDDSVVAPDDPQPRAADSIFRFLPIRSRNCLTRMLMFDPMQRATIGDLLRGRKYGGNDGPISATMYAHQQQAAEAEFSPKAYPQDGNVRLHQMSGLSVYVDEFENDEDFGDEWLKNINTCSHWRHQPSDQSSSSSPPTKPASKPIAQDENCFSDMGFRSLNDIEEKPALRPLLNHAHTTAPTQENKRRLFHR</sequence>
<feature type="compositionally biased region" description="Polar residues" evidence="10">
    <location>
        <begin position="1"/>
        <end position="15"/>
    </location>
</feature>
<dbReference type="AlphaFoldDB" id="A0A1M8A9C4"/>
<name>A0A1M8A9C4_MALS4</name>
<evidence type="ECO:0000313" key="13">
    <source>
        <dbReference type="Proteomes" id="UP000186303"/>
    </source>
</evidence>
<dbReference type="PANTHER" id="PTHR24343">
    <property type="entry name" value="SERINE/THREONINE KINASE"/>
    <property type="match status" value="1"/>
</dbReference>
<dbReference type="EMBL" id="LT671825">
    <property type="protein sequence ID" value="SHO78983.1"/>
    <property type="molecule type" value="Genomic_DNA"/>
</dbReference>
<feature type="region of interest" description="Disordered" evidence="10">
    <location>
        <begin position="1"/>
        <end position="32"/>
    </location>
</feature>
<keyword evidence="13" id="KW-1185">Reference proteome</keyword>
<dbReference type="PROSITE" id="PS00107">
    <property type="entry name" value="PROTEIN_KINASE_ATP"/>
    <property type="match status" value="1"/>
</dbReference>
<feature type="region of interest" description="Disordered" evidence="10">
    <location>
        <begin position="45"/>
        <end position="88"/>
    </location>
</feature>
<reference evidence="13" key="1">
    <citation type="journal article" date="2017" name="Nucleic Acids Res.">
        <title>Proteogenomics produces comprehensive and highly accurate protein-coding gene annotation in a complete genome assembly of Malassezia sympodialis.</title>
        <authorList>
            <person name="Zhu Y."/>
            <person name="Engstroem P.G."/>
            <person name="Tellgren-Roth C."/>
            <person name="Baudo C.D."/>
            <person name="Kennell J.C."/>
            <person name="Sun S."/>
            <person name="Billmyre R.B."/>
            <person name="Schroeder M.S."/>
            <person name="Andersson A."/>
            <person name="Holm T."/>
            <person name="Sigurgeirsson B."/>
            <person name="Wu G."/>
            <person name="Sankaranarayanan S.R."/>
            <person name="Siddharthan R."/>
            <person name="Sanyal K."/>
            <person name="Lundeberg J."/>
            <person name="Nystedt B."/>
            <person name="Boekhout T."/>
            <person name="Dawson T.L. Jr."/>
            <person name="Heitman J."/>
            <person name="Scheynius A."/>
            <person name="Lehtioe J."/>
        </authorList>
    </citation>
    <scope>NUCLEOTIDE SEQUENCE [LARGE SCALE GENOMIC DNA]</scope>
    <source>
        <strain evidence="13">ATCC 42132</strain>
    </source>
</reference>
<comment type="catalytic activity">
    <reaction evidence="7">
        <text>L-threonyl-[protein] + ATP = O-phospho-L-threonyl-[protein] + ADP + H(+)</text>
        <dbReference type="Rhea" id="RHEA:46608"/>
        <dbReference type="Rhea" id="RHEA-COMP:11060"/>
        <dbReference type="Rhea" id="RHEA-COMP:11605"/>
        <dbReference type="ChEBI" id="CHEBI:15378"/>
        <dbReference type="ChEBI" id="CHEBI:30013"/>
        <dbReference type="ChEBI" id="CHEBI:30616"/>
        <dbReference type="ChEBI" id="CHEBI:61977"/>
        <dbReference type="ChEBI" id="CHEBI:456216"/>
        <dbReference type="EC" id="2.7.11.1"/>
    </reaction>
</comment>